<dbReference type="InterPro" id="IPR011333">
    <property type="entry name" value="SKP1/BTB/POZ_sf"/>
</dbReference>
<dbReference type="GeneID" id="59373194"/>
<evidence type="ECO:0000313" key="1">
    <source>
        <dbReference type="EMBL" id="KAF7436543.1"/>
    </source>
</evidence>
<dbReference type="RefSeq" id="XP_036634442.1">
    <property type="nucleotide sequence ID" value="XM_036772969.1"/>
</dbReference>
<evidence type="ECO:0008006" key="3">
    <source>
        <dbReference type="Google" id="ProtNLM"/>
    </source>
</evidence>
<dbReference type="VEuPathDB" id="FungiDB:PC9H_003376"/>
<dbReference type="Proteomes" id="UP000623687">
    <property type="component" value="Unassembled WGS sequence"/>
</dbReference>
<protein>
    <recommendedName>
        <fullName evidence="3">BTB domain-containing protein</fullName>
    </recommendedName>
</protein>
<gene>
    <name evidence="1" type="ORF">PC9H_003376</name>
</gene>
<accession>A0A8H6ZYA9</accession>
<organism evidence="1 2">
    <name type="scientific">Pleurotus ostreatus</name>
    <name type="common">Oyster mushroom</name>
    <name type="synonym">White-rot fungus</name>
    <dbReference type="NCBI Taxonomy" id="5322"/>
    <lineage>
        <taxon>Eukaryota</taxon>
        <taxon>Fungi</taxon>
        <taxon>Dikarya</taxon>
        <taxon>Basidiomycota</taxon>
        <taxon>Agaricomycotina</taxon>
        <taxon>Agaricomycetes</taxon>
        <taxon>Agaricomycetidae</taxon>
        <taxon>Agaricales</taxon>
        <taxon>Pleurotineae</taxon>
        <taxon>Pleurotaceae</taxon>
        <taxon>Pleurotus</taxon>
    </lineage>
</organism>
<dbReference type="Gene3D" id="3.30.710.10">
    <property type="entry name" value="Potassium Channel Kv1.1, Chain A"/>
    <property type="match status" value="1"/>
</dbReference>
<reference evidence="1" key="1">
    <citation type="submission" date="2019-07" db="EMBL/GenBank/DDBJ databases">
        <authorList>
            <person name="Palmer J.M."/>
        </authorList>
    </citation>
    <scope>NUCLEOTIDE SEQUENCE</scope>
    <source>
        <strain evidence="1">PC9</strain>
    </source>
</reference>
<keyword evidence="2" id="KW-1185">Reference proteome</keyword>
<proteinExistence type="predicted"/>
<dbReference type="OrthoDB" id="2799068at2759"/>
<comment type="caution">
    <text evidence="1">The sequence shown here is derived from an EMBL/GenBank/DDBJ whole genome shotgun (WGS) entry which is preliminary data.</text>
</comment>
<evidence type="ECO:0000313" key="2">
    <source>
        <dbReference type="Proteomes" id="UP000623687"/>
    </source>
</evidence>
<dbReference type="AlphaFoldDB" id="A0A8H6ZYA9"/>
<name>A0A8H6ZYA9_PLEOS</name>
<dbReference type="SUPFAM" id="SSF54695">
    <property type="entry name" value="POZ domain"/>
    <property type="match status" value="1"/>
</dbReference>
<sequence>MSKSDAKLRLQREEPYTKRRRIGPTKCNVCSSDSTITHSHDSRFWFGDGDIVFRVQDSLFKVHRSKLRCSTVLWDMFELPQPAQVDNVDGCPLVVMAGDTAKDWSTVFRWMYDPAGFATQAGVFDVLAGALRVATKYDMPALREAAIQGLQFRWPLSPASMTLNAFSNAAEAISLARECDVPSIRPAAFYALSIQRWSYDAEGGSSLLHLSPEDARRLICGQQLLNNFHLQIVINPLVSETESTRTCDHCASYMADYWRRKFTPDDSSPHSCWMVKVLVDMILNNFDLSDIGIQICTPCQSYHRSLVYERLTVLVKEIPMIFR</sequence>
<dbReference type="EMBL" id="JACETU010000002">
    <property type="protein sequence ID" value="KAF7436543.1"/>
    <property type="molecule type" value="Genomic_DNA"/>
</dbReference>